<evidence type="ECO:0000256" key="5">
    <source>
        <dbReference type="ARBA" id="ARBA00022989"/>
    </source>
</evidence>
<evidence type="ECO:0000256" key="1">
    <source>
        <dbReference type="ARBA" id="ARBA00004141"/>
    </source>
</evidence>
<evidence type="ECO:0000256" key="7">
    <source>
        <dbReference type="RuleBase" id="RU000477"/>
    </source>
</evidence>
<reference evidence="9" key="2">
    <citation type="submission" date="2022-06" db="UniProtKB">
        <authorList>
            <consortium name="EnsemblMetazoa"/>
        </authorList>
    </citation>
    <scope>IDENTIFICATION</scope>
    <source>
        <strain evidence="9">p50T (Dazao)</strain>
    </source>
</reference>
<feature type="transmembrane region" description="Helical" evidence="8">
    <location>
        <begin position="97"/>
        <end position="119"/>
    </location>
</feature>
<evidence type="ECO:0000256" key="6">
    <source>
        <dbReference type="ARBA" id="ARBA00023136"/>
    </source>
</evidence>
<comment type="subcellular location">
    <subcellularLocation>
        <location evidence="1">Membrane</location>
        <topology evidence="1">Multi-pass membrane protein</topology>
    </subcellularLocation>
</comment>
<dbReference type="Gene3D" id="1.20.1080.10">
    <property type="entry name" value="Glycerol uptake facilitator protein"/>
    <property type="match status" value="1"/>
</dbReference>
<evidence type="ECO:0000256" key="2">
    <source>
        <dbReference type="ARBA" id="ARBA00006175"/>
    </source>
</evidence>
<comment type="similarity">
    <text evidence="2 7">Belongs to the MIP/aquaporin (TC 1.A.8) family.</text>
</comment>
<feature type="transmembrane region" description="Helical" evidence="8">
    <location>
        <begin position="173"/>
        <end position="195"/>
    </location>
</feature>
<dbReference type="InterPro" id="IPR034294">
    <property type="entry name" value="Aquaporin_transptr"/>
</dbReference>
<dbReference type="RefSeq" id="XP_037869181.1">
    <property type="nucleotide sequence ID" value="XM_038013253.2"/>
</dbReference>
<feature type="transmembrane region" description="Helical" evidence="8">
    <location>
        <begin position="56"/>
        <end position="76"/>
    </location>
</feature>
<evidence type="ECO:0000256" key="4">
    <source>
        <dbReference type="ARBA" id="ARBA00022692"/>
    </source>
</evidence>
<dbReference type="SUPFAM" id="SSF81338">
    <property type="entry name" value="Aquaporin-like"/>
    <property type="match status" value="1"/>
</dbReference>
<evidence type="ECO:0000313" key="10">
    <source>
        <dbReference type="Proteomes" id="UP000005204"/>
    </source>
</evidence>
<dbReference type="GO" id="GO:0005886">
    <property type="term" value="C:plasma membrane"/>
    <property type="evidence" value="ECO:0007669"/>
    <property type="project" value="TreeGrafter"/>
</dbReference>
<dbReference type="AlphaFoldDB" id="A0A8R2LX12"/>
<keyword evidence="6 8" id="KW-0472">Membrane</keyword>
<feature type="transmembrane region" description="Helical" evidence="8">
    <location>
        <begin position="215"/>
        <end position="236"/>
    </location>
</feature>
<dbReference type="EnsemblMetazoa" id="XM_038013253.1">
    <property type="protein sequence ID" value="XP_037869181.1"/>
    <property type="gene ID" value="LOC119628993"/>
</dbReference>
<keyword evidence="10" id="KW-1185">Reference proteome</keyword>
<dbReference type="Pfam" id="PF00230">
    <property type="entry name" value="MIP"/>
    <property type="match status" value="1"/>
</dbReference>
<sequence length="259" mass="26481">MPSTDEDTPRGFSGWVRRWWRALVSELLATAFLVWLGVSSVVPYKGKEAVVLSHPAFAFGFVVLGNAMAFGPTSGAHMNPAVTLAAALQGRMSPALAAAYTVAQVLGACAGFGALAAVTPASALGTDEGCTLPARDVSALAAAAVEAALTAVLAFACCGVWKAHDESGPDPMVPVKLGLVVAGLVFAGGHATGASLNPARSFAPALYHGIWQYHWVYWVGPLGGAGLAAVLHRALLSPRAAPSRAAPSCAEEVPLEDKP</sequence>
<dbReference type="InterPro" id="IPR000425">
    <property type="entry name" value="MIP"/>
</dbReference>
<proteinExistence type="inferred from homology"/>
<dbReference type="KEGG" id="bmor:119628993"/>
<evidence type="ECO:0000256" key="8">
    <source>
        <dbReference type="SAM" id="Phobius"/>
    </source>
</evidence>
<protein>
    <submittedName>
        <fullName evidence="9">Uncharacterized protein</fullName>
    </submittedName>
</protein>
<organism evidence="9 10">
    <name type="scientific">Bombyx mori</name>
    <name type="common">Silk moth</name>
    <dbReference type="NCBI Taxonomy" id="7091"/>
    <lineage>
        <taxon>Eukaryota</taxon>
        <taxon>Metazoa</taxon>
        <taxon>Ecdysozoa</taxon>
        <taxon>Arthropoda</taxon>
        <taxon>Hexapoda</taxon>
        <taxon>Insecta</taxon>
        <taxon>Pterygota</taxon>
        <taxon>Neoptera</taxon>
        <taxon>Endopterygota</taxon>
        <taxon>Lepidoptera</taxon>
        <taxon>Glossata</taxon>
        <taxon>Ditrysia</taxon>
        <taxon>Bombycoidea</taxon>
        <taxon>Bombycidae</taxon>
        <taxon>Bombycinae</taxon>
        <taxon>Bombyx</taxon>
    </lineage>
</organism>
<dbReference type="PANTHER" id="PTHR19139">
    <property type="entry name" value="AQUAPORIN TRANSPORTER"/>
    <property type="match status" value="1"/>
</dbReference>
<keyword evidence="5 8" id="KW-1133">Transmembrane helix</keyword>
<dbReference type="PROSITE" id="PS00221">
    <property type="entry name" value="MIP"/>
    <property type="match status" value="1"/>
</dbReference>
<feature type="transmembrane region" description="Helical" evidence="8">
    <location>
        <begin position="20"/>
        <end position="44"/>
    </location>
</feature>
<feature type="transmembrane region" description="Helical" evidence="8">
    <location>
        <begin position="139"/>
        <end position="161"/>
    </location>
</feature>
<dbReference type="GO" id="GO:0015267">
    <property type="term" value="F:channel activity"/>
    <property type="evidence" value="ECO:0007669"/>
    <property type="project" value="InterPro"/>
</dbReference>
<keyword evidence="4 7" id="KW-0812">Transmembrane</keyword>
<name>A0A8R2LX12_BOMMO</name>
<reference evidence="10" key="1">
    <citation type="journal article" date="2008" name="Insect Biochem. Mol. Biol.">
        <title>The genome of a lepidopteran model insect, the silkworm Bombyx mori.</title>
        <authorList>
            <consortium name="International Silkworm Genome Consortium"/>
        </authorList>
    </citation>
    <scope>NUCLEOTIDE SEQUENCE [LARGE SCALE GENOMIC DNA]</scope>
    <source>
        <strain evidence="10">p50T</strain>
    </source>
</reference>
<evidence type="ECO:0000256" key="3">
    <source>
        <dbReference type="ARBA" id="ARBA00022448"/>
    </source>
</evidence>
<dbReference type="Proteomes" id="UP000005204">
    <property type="component" value="Unassembled WGS sequence"/>
</dbReference>
<dbReference type="PRINTS" id="PR00783">
    <property type="entry name" value="MINTRINSICP"/>
</dbReference>
<evidence type="ECO:0000313" key="9">
    <source>
        <dbReference type="EnsemblMetazoa" id="XP_037869181.1"/>
    </source>
</evidence>
<dbReference type="GeneID" id="119628993"/>
<keyword evidence="3 7" id="KW-0813">Transport</keyword>
<dbReference type="PANTHER" id="PTHR19139:SF270">
    <property type="entry name" value="ENTOMOGLYCEROPORIN 1-RELATED"/>
    <property type="match status" value="1"/>
</dbReference>
<accession>A0A8R2LX12</accession>
<dbReference type="InterPro" id="IPR022357">
    <property type="entry name" value="MIP_CS"/>
</dbReference>
<dbReference type="InterPro" id="IPR023271">
    <property type="entry name" value="Aquaporin-like"/>
</dbReference>